<feature type="domain" description="Mediator complex subunit Med12" evidence="13">
    <location>
        <begin position="290"/>
        <end position="353"/>
    </location>
</feature>
<keyword evidence="7" id="KW-0010">Activator</keyword>
<sequence>MTSRPPLGVQQRQPQRKVSGPGLSQRPPAHQRTLSQQYAQQYIPPSPIRKETTFHDYGSSDSGDGAQARYGTQRRGGSRLKLELSHDPADAIAPGSFSESPNAIESSKPFTPSRMMPMTDMSDLGDMSPHISTRAQTLDPDAPLPMPQRRQRFMAEGPRQKPTVVTPAPRKDTRPKPYTVEIPAAAPRYYMQLKAEGRASGVAGALGPPPSVGYADFFPWAGNHPEDQFSENAIRQGFYDKAAGQQETNTAKPTLVNALRHKNSLGALSHIFTNILDKRRQAGQITAPSSFRLPLRLMVTETKKEMWLKDVANPGISLRKQSRSIPHGIRGKVLLDQCLNKNMPTDRAVWLARCVGANELRAFRRSRGNAPISSTAIMGGEGKWIKDWTLSVEQFVETVIFGFEADEWKSKVNYAIRLATQLYAEYLLDREHYMEWLVSSFENSHQSKLPMWVLLIQIYWKDLLRLRKYGRRLVTALTSHYHLISNHVDKDILQPLISRLSALLNTLILCSPENFVSPTIWPKYRDTLRACLAPNDETRQKTLSVIGHRNDQLQASGNRSQPATRHILVSWLDRTLQVPMRDDMSKECWNISRDKTALVKALLEWCTSPYRPGLAKVYVTSRMLTQWSALGVDATTAVLEFLDTDPLDDQDRKRTLYHLVCELVRAGLFSVSLYVQWLMARGGLTDPRDVLPDGPGATRLLVELPTHCLTQSQLTLRAGQLRRASFSVADEARDEEFAINHVRLLLGFSVDPADPLCPRKAWQLSKLSKRIRISSRALKTEIGHWLRITLTSEAGQRIKEGNRGAEISPAMFHSVRALLEAAEDFAMLADILKALSNHANVDVLAAIADTINRHLFIFAALGAAKSLFASLHRRLRDVVQDQGPGARPLLASLASLAPRIPGMVDVAKQLKADLALSDRHNSVDVCSPVSDNMLQDDDSDLHEEIEKLLASGTSLDKPTMDRLFGTVVQRLQMYWTKLNDKQRIYSALLSRLRIFDAQNFDALMTKWLFYLRTNNNRPSILRIFPLLVSVGALSMSTILATTSETPVTTAAGNSRPPIVHMTYRTRYMQDILLLFMSPLKEDGLMSPDECYRFSIVQDQAMRENPKELLSLIRLALAEYSYARSQNESEVLPLNDQDTQARVLELIKRLVLKDATGVARALAVKSPDAHVSSWIDFMTTKLLIPTADTQTHVTFERVLELTNEFTLPFCQVKLLLSLSSNDQSGSDATGRQQSHVELFANAMDKAIDAKNISWTGMLSCLSPDITHHLKARAQSRFLEMLPSVRNPTPSDIPMDQNLQMAENLLSVIDAIIRGSPPNRQPLPPPAMAEKLADLWEILASADFDACMPVLNHWLPLLLTFITLHAPSLDGNKPSNEVRARILIVCAGMMQDLDALHGPDMDTRALSSRIFDLSCLFVDSLTEDFRMLCIRALKNTTADSRLRYIFSFQADPSDNLMLSHKDKTQLQRAAFGLAGGGLDPRQPGGGLGGGGQVPERLTVFQFRRWELLSESTPNIGENDTALSLLLFDARTL</sequence>
<reference evidence="14" key="2">
    <citation type="submission" date="2023-05" db="EMBL/GenBank/DDBJ databases">
        <authorList>
            <consortium name="Lawrence Berkeley National Laboratory"/>
            <person name="Steindorff A."/>
            <person name="Hensen N."/>
            <person name="Bonometti L."/>
            <person name="Westerberg I."/>
            <person name="Brannstrom I.O."/>
            <person name="Guillou S."/>
            <person name="Cros-Aarteil S."/>
            <person name="Calhoun S."/>
            <person name="Haridas S."/>
            <person name="Kuo A."/>
            <person name="Mondo S."/>
            <person name="Pangilinan J."/>
            <person name="Riley R."/>
            <person name="Labutti K."/>
            <person name="Andreopoulos B."/>
            <person name="Lipzen A."/>
            <person name="Chen C."/>
            <person name="Yanf M."/>
            <person name="Daum C."/>
            <person name="Ng V."/>
            <person name="Clum A."/>
            <person name="Ohm R."/>
            <person name="Martin F."/>
            <person name="Silar P."/>
            <person name="Natvig D."/>
            <person name="Lalanne C."/>
            <person name="Gautier V."/>
            <person name="Ament-Velasquez S.L."/>
            <person name="Kruys A."/>
            <person name="Hutchinson M.I."/>
            <person name="Powell A.J."/>
            <person name="Barry K."/>
            <person name="Miller A.N."/>
            <person name="Grigoriev I.V."/>
            <person name="Debuchy R."/>
            <person name="Gladieux P."/>
            <person name="Thoren M.H."/>
            <person name="Johannesson H."/>
        </authorList>
    </citation>
    <scope>NUCLEOTIDE SEQUENCE</scope>
    <source>
        <strain evidence="14">PSN293</strain>
    </source>
</reference>
<accession>A0AAN6YC48</accession>
<protein>
    <recommendedName>
        <fullName evidence="4">Mediator of RNA polymerase II transcription subunit 12</fullName>
    </recommendedName>
    <alternativeName>
        <fullName evidence="11">Mediator complex subunit 12</fullName>
    </alternativeName>
</protein>
<evidence type="ECO:0000256" key="3">
    <source>
        <dbReference type="ARBA" id="ARBA00011629"/>
    </source>
</evidence>
<evidence type="ECO:0000256" key="8">
    <source>
        <dbReference type="ARBA" id="ARBA00023163"/>
    </source>
</evidence>
<dbReference type="Pfam" id="PF25326">
    <property type="entry name" value="ARM_SRB8"/>
    <property type="match status" value="1"/>
</dbReference>
<evidence type="ECO:0000256" key="6">
    <source>
        <dbReference type="ARBA" id="ARBA00023015"/>
    </source>
</evidence>
<dbReference type="EMBL" id="MU858067">
    <property type="protein sequence ID" value="KAK4216604.1"/>
    <property type="molecule type" value="Genomic_DNA"/>
</dbReference>
<proteinExistence type="inferred from homology"/>
<feature type="compositionally biased region" description="Basic and acidic residues" evidence="12">
    <location>
        <begin position="80"/>
        <end position="89"/>
    </location>
</feature>
<comment type="function">
    <text evidence="10">Component of the SRB8-11 complex. The SRB8-11 complex is a regulatory module of the Mediator complex which is itself involved in regulation of basal and activated RNA polymerase II-dependent transcription. The SRB8-11 complex may be involved in the transcriptional repression of a subset of genes regulated by Mediator. It may inhibit the association of the Mediator complex with RNA polymerase II to form the holoenzyme complex.</text>
</comment>
<evidence type="ECO:0000256" key="5">
    <source>
        <dbReference type="ARBA" id="ARBA00022491"/>
    </source>
</evidence>
<evidence type="ECO:0000256" key="12">
    <source>
        <dbReference type="SAM" id="MobiDB-lite"/>
    </source>
</evidence>
<dbReference type="PANTHER" id="PTHR46567:SF1">
    <property type="entry name" value="MEDIATOR OF RNA POLYMERASE II TRANSCRIPTION SUBUNIT 12"/>
    <property type="match status" value="1"/>
</dbReference>
<dbReference type="GO" id="GO:0003712">
    <property type="term" value="F:transcription coregulator activity"/>
    <property type="evidence" value="ECO:0007669"/>
    <property type="project" value="InterPro"/>
</dbReference>
<comment type="similarity">
    <text evidence="2">Belongs to the Mediator complex subunit 12 family.</text>
</comment>
<name>A0AAN6YC48_9PEZI</name>
<dbReference type="Pfam" id="PF09497">
    <property type="entry name" value="Med12"/>
    <property type="match status" value="1"/>
</dbReference>
<organism evidence="14 15">
    <name type="scientific">Rhypophila decipiens</name>
    <dbReference type="NCBI Taxonomy" id="261697"/>
    <lineage>
        <taxon>Eukaryota</taxon>
        <taxon>Fungi</taxon>
        <taxon>Dikarya</taxon>
        <taxon>Ascomycota</taxon>
        <taxon>Pezizomycotina</taxon>
        <taxon>Sordariomycetes</taxon>
        <taxon>Sordariomycetidae</taxon>
        <taxon>Sordariales</taxon>
        <taxon>Naviculisporaceae</taxon>
        <taxon>Rhypophila</taxon>
    </lineage>
</organism>
<reference evidence="14" key="1">
    <citation type="journal article" date="2023" name="Mol. Phylogenet. Evol.">
        <title>Genome-scale phylogeny and comparative genomics of the fungal order Sordariales.</title>
        <authorList>
            <person name="Hensen N."/>
            <person name="Bonometti L."/>
            <person name="Westerberg I."/>
            <person name="Brannstrom I.O."/>
            <person name="Guillou S."/>
            <person name="Cros-Aarteil S."/>
            <person name="Calhoun S."/>
            <person name="Haridas S."/>
            <person name="Kuo A."/>
            <person name="Mondo S."/>
            <person name="Pangilinan J."/>
            <person name="Riley R."/>
            <person name="LaButti K."/>
            <person name="Andreopoulos B."/>
            <person name="Lipzen A."/>
            <person name="Chen C."/>
            <person name="Yan M."/>
            <person name="Daum C."/>
            <person name="Ng V."/>
            <person name="Clum A."/>
            <person name="Steindorff A."/>
            <person name="Ohm R.A."/>
            <person name="Martin F."/>
            <person name="Silar P."/>
            <person name="Natvig D.O."/>
            <person name="Lalanne C."/>
            <person name="Gautier V."/>
            <person name="Ament-Velasquez S.L."/>
            <person name="Kruys A."/>
            <person name="Hutchinson M.I."/>
            <person name="Powell A.J."/>
            <person name="Barry K."/>
            <person name="Miller A.N."/>
            <person name="Grigoriev I.V."/>
            <person name="Debuchy R."/>
            <person name="Gladieux P."/>
            <person name="Hiltunen Thoren M."/>
            <person name="Johannesson H."/>
        </authorList>
    </citation>
    <scope>NUCLEOTIDE SEQUENCE</scope>
    <source>
        <strain evidence="14">PSN293</strain>
    </source>
</reference>
<evidence type="ECO:0000256" key="11">
    <source>
        <dbReference type="ARBA" id="ARBA00032010"/>
    </source>
</evidence>
<evidence type="ECO:0000256" key="2">
    <source>
        <dbReference type="ARBA" id="ARBA00010289"/>
    </source>
</evidence>
<comment type="subunit">
    <text evidence="3">Component of the SRB8-11 complex, which itself associates with the Mediator complex.</text>
</comment>
<keyword evidence="6" id="KW-0805">Transcription regulation</keyword>
<keyword evidence="5" id="KW-0678">Repressor</keyword>
<evidence type="ECO:0000256" key="9">
    <source>
        <dbReference type="ARBA" id="ARBA00023242"/>
    </source>
</evidence>
<evidence type="ECO:0000256" key="10">
    <source>
        <dbReference type="ARBA" id="ARBA00025661"/>
    </source>
</evidence>
<evidence type="ECO:0000259" key="13">
    <source>
        <dbReference type="SMART" id="SM01281"/>
    </source>
</evidence>
<feature type="region of interest" description="Disordered" evidence="12">
    <location>
        <begin position="1"/>
        <end position="114"/>
    </location>
</feature>
<evidence type="ECO:0000256" key="1">
    <source>
        <dbReference type="ARBA" id="ARBA00004123"/>
    </source>
</evidence>
<dbReference type="InterPro" id="IPR019035">
    <property type="entry name" value="Mediator_Med12"/>
</dbReference>
<dbReference type="InterPro" id="IPR057344">
    <property type="entry name" value="ARM_SRB8"/>
</dbReference>
<comment type="caution">
    <text evidence="14">The sequence shown here is derived from an EMBL/GenBank/DDBJ whole genome shotgun (WGS) entry which is preliminary data.</text>
</comment>
<dbReference type="GO" id="GO:0016592">
    <property type="term" value="C:mediator complex"/>
    <property type="evidence" value="ECO:0007669"/>
    <property type="project" value="InterPro"/>
</dbReference>
<dbReference type="SMART" id="SM01281">
    <property type="entry name" value="Med12"/>
    <property type="match status" value="1"/>
</dbReference>
<evidence type="ECO:0000313" key="15">
    <source>
        <dbReference type="Proteomes" id="UP001301769"/>
    </source>
</evidence>
<dbReference type="Proteomes" id="UP001301769">
    <property type="component" value="Unassembled WGS sequence"/>
</dbReference>
<evidence type="ECO:0000256" key="4">
    <source>
        <dbReference type="ARBA" id="ARBA00019622"/>
    </source>
</evidence>
<dbReference type="GO" id="GO:0006357">
    <property type="term" value="P:regulation of transcription by RNA polymerase II"/>
    <property type="evidence" value="ECO:0007669"/>
    <property type="project" value="InterPro"/>
</dbReference>
<keyword evidence="9" id="KW-0539">Nucleus</keyword>
<comment type="subcellular location">
    <subcellularLocation>
        <location evidence="1">Nucleus</location>
    </subcellularLocation>
</comment>
<keyword evidence="15" id="KW-1185">Reference proteome</keyword>
<feature type="compositionally biased region" description="Polar residues" evidence="12">
    <location>
        <begin position="97"/>
        <end position="110"/>
    </location>
</feature>
<evidence type="ECO:0000256" key="7">
    <source>
        <dbReference type="ARBA" id="ARBA00023159"/>
    </source>
</evidence>
<keyword evidence="8" id="KW-0804">Transcription</keyword>
<evidence type="ECO:0000313" key="14">
    <source>
        <dbReference type="EMBL" id="KAK4216604.1"/>
    </source>
</evidence>
<feature type="region of interest" description="Disordered" evidence="12">
    <location>
        <begin position="155"/>
        <end position="177"/>
    </location>
</feature>
<dbReference type="PANTHER" id="PTHR46567">
    <property type="entry name" value="MEDIATOR OF RNA POLYMERASE II TRANSCRIPTION SUBUNIT 12"/>
    <property type="match status" value="1"/>
</dbReference>
<gene>
    <name evidence="14" type="ORF">QBC37DRAFT_337686</name>
</gene>